<evidence type="ECO:0000256" key="3">
    <source>
        <dbReference type="ARBA" id="ARBA00023125"/>
    </source>
</evidence>
<name>A0ABQ7JFJ8_9APIC</name>
<accession>A0ABQ7JFJ8</accession>
<evidence type="ECO:0000313" key="9">
    <source>
        <dbReference type="Proteomes" id="UP000823046"/>
    </source>
</evidence>
<protein>
    <recommendedName>
        <fullName evidence="7">AP2/ERF domain-containing protein</fullName>
    </recommendedName>
</protein>
<proteinExistence type="predicted"/>
<evidence type="ECO:0000256" key="2">
    <source>
        <dbReference type="ARBA" id="ARBA00023015"/>
    </source>
</evidence>
<dbReference type="EMBL" id="JADAQX010000025">
    <property type="protein sequence ID" value="KAF8822763.1"/>
    <property type="molecule type" value="Genomic_DNA"/>
</dbReference>
<evidence type="ECO:0000256" key="6">
    <source>
        <dbReference type="SAM" id="MobiDB-lite"/>
    </source>
</evidence>
<evidence type="ECO:0000256" key="5">
    <source>
        <dbReference type="ARBA" id="ARBA00023242"/>
    </source>
</evidence>
<comment type="subcellular location">
    <subcellularLocation>
        <location evidence="1">Nucleus</location>
    </subcellularLocation>
</comment>
<comment type="caution">
    <text evidence="8">The sequence shown here is derived from an EMBL/GenBank/DDBJ whole genome shotgun (WGS) entry which is preliminary data.</text>
</comment>
<dbReference type="Gene3D" id="1.20.5.2050">
    <property type="match status" value="1"/>
</dbReference>
<evidence type="ECO:0000259" key="7">
    <source>
        <dbReference type="Pfam" id="PF00847"/>
    </source>
</evidence>
<keyword evidence="3" id="KW-0238">DNA-binding</keyword>
<keyword evidence="4" id="KW-0804">Transcription</keyword>
<evidence type="ECO:0000256" key="4">
    <source>
        <dbReference type="ARBA" id="ARBA00023163"/>
    </source>
</evidence>
<feature type="domain" description="AP2/ERF" evidence="7">
    <location>
        <begin position="189"/>
        <end position="240"/>
    </location>
</feature>
<organism evidence="8 9">
    <name type="scientific">Cardiosporidium cionae</name>
    <dbReference type="NCBI Taxonomy" id="476202"/>
    <lineage>
        <taxon>Eukaryota</taxon>
        <taxon>Sar</taxon>
        <taxon>Alveolata</taxon>
        <taxon>Apicomplexa</taxon>
        <taxon>Aconoidasida</taxon>
        <taxon>Nephromycida</taxon>
        <taxon>Cardiosporidium</taxon>
    </lineage>
</organism>
<evidence type="ECO:0000313" key="8">
    <source>
        <dbReference type="EMBL" id="KAF8822763.1"/>
    </source>
</evidence>
<sequence>MSTMITFSLRESSELPFEGHNNKLSFMSSEMPFSMSSDVLEIQQRCSPSSSSISTPSLLHCSDDEKQKLAVTPTKDDAYIASKHLYHKKRRKNPATNIEASDACFEYPPPSDQLGSCARISSSSVATTCDGVPPDASQMDALPSTPGNSLQPENSVYDTVFQRVIKALQPGARRMHTSHEMGGFSHQAIKGVYWKYKKQKWVAEWISISSKHSRVWKTFSVSKYGDFEAEYLATQTRIEAELRGDTSRNPEPLVSPESVRVTATDIYSKMLSLYSHNNEKKPVLSNLASQELPCLSSCKPMSVDASMMPPSSSRSCNGKQKRIRKQRGVQASRNVKDTCLIGSTPSLPVHLAKKKYQVKPPGLAYSVNPPSSNPPATTVTLQCETPVKQRSLCSFTSSQIPSKLSFVETEATGMSVSPAPSSPSPSLSFLGWPVQQKASLEPPINRKCSPSSDKTQHRLASPQSLCKALAENSRRGSSRPSSFYCNLPTSSSPSDAFNSISSSYDFPCVSSSLIAPSPSIKRNENLSFLSSPIYSRQNSFSPAIEPSKVDPPVVRVLSSYIERAIVYACMNSSMPVEACRALSLEEAHERSFFKLPEKKRSFPFDTSDVSSLKTPGFLLFYFAVFKGEAYVDVETLQMTRSDGMLPGKTFMAEKSPLPHSLSSTSKNLSSLTLPSVHFALLVDDTILSEDFSLCSALRAHFSSLSHDEHSFSHLAVGMALSLFENGESQWRPTPLSPSSSSHYSPNDIAYQFLPAQALPLLIIQENMTFYIRPHPFFATFVSSAVGKILVEEAAKYLLNLGVPVDHPEFADFIFEAANKMKLLSTPISANIL</sequence>
<feature type="region of interest" description="Disordered" evidence="6">
    <location>
        <begin position="306"/>
        <end position="330"/>
    </location>
</feature>
<feature type="compositionally biased region" description="Polar residues" evidence="6">
    <location>
        <begin position="309"/>
        <end position="318"/>
    </location>
</feature>
<dbReference type="Pfam" id="PF00847">
    <property type="entry name" value="AP2"/>
    <property type="match status" value="1"/>
</dbReference>
<gene>
    <name evidence="8" type="ORF">IE077_002694</name>
</gene>
<feature type="region of interest" description="Disordered" evidence="6">
    <location>
        <begin position="441"/>
        <end position="463"/>
    </location>
</feature>
<dbReference type="Proteomes" id="UP000823046">
    <property type="component" value="Unassembled WGS sequence"/>
</dbReference>
<reference evidence="8 9" key="1">
    <citation type="journal article" date="2020" name="bioRxiv">
        <title>Metabolic contributions of an alphaproteobacterial endosymbiont in the apicomplexan Cardiosporidium cionae.</title>
        <authorList>
            <person name="Hunter E.S."/>
            <person name="Paight C.J."/>
            <person name="Lane C.E."/>
        </authorList>
    </citation>
    <scope>NUCLEOTIDE SEQUENCE [LARGE SCALE GENOMIC DNA]</scope>
    <source>
        <strain evidence="8">ESH_2018</strain>
    </source>
</reference>
<keyword evidence="2" id="KW-0805">Transcription regulation</keyword>
<keyword evidence="5" id="KW-0539">Nucleus</keyword>
<keyword evidence="9" id="KW-1185">Reference proteome</keyword>
<evidence type="ECO:0000256" key="1">
    <source>
        <dbReference type="ARBA" id="ARBA00004123"/>
    </source>
</evidence>
<dbReference type="InterPro" id="IPR001471">
    <property type="entry name" value="AP2/ERF_dom"/>
</dbReference>